<dbReference type="GO" id="GO:0016491">
    <property type="term" value="F:oxidoreductase activity"/>
    <property type="evidence" value="ECO:0007669"/>
    <property type="project" value="InterPro"/>
</dbReference>
<dbReference type="CDD" id="cd02969">
    <property type="entry name" value="PRX_like1"/>
    <property type="match status" value="1"/>
</dbReference>
<dbReference type="OrthoDB" id="9809746at2"/>
<dbReference type="InterPro" id="IPR047262">
    <property type="entry name" value="PRX-like1"/>
</dbReference>
<protein>
    <submittedName>
        <fullName evidence="2">Peroxiredoxin</fullName>
    </submittedName>
</protein>
<evidence type="ECO:0000259" key="1">
    <source>
        <dbReference type="PROSITE" id="PS51352"/>
    </source>
</evidence>
<evidence type="ECO:0000313" key="3">
    <source>
        <dbReference type="Proteomes" id="UP000184028"/>
    </source>
</evidence>
<dbReference type="RefSeq" id="WP_068843592.1">
    <property type="nucleotide sequence ID" value="NZ_FRBT01000001.1"/>
</dbReference>
<proteinExistence type="predicted"/>
<organism evidence="2 3">
    <name type="scientific">Flavobacterium chilense</name>
    <dbReference type="NCBI Taxonomy" id="946677"/>
    <lineage>
        <taxon>Bacteria</taxon>
        <taxon>Pseudomonadati</taxon>
        <taxon>Bacteroidota</taxon>
        <taxon>Flavobacteriia</taxon>
        <taxon>Flavobacteriales</taxon>
        <taxon>Flavobacteriaceae</taxon>
        <taxon>Flavobacterium</taxon>
    </lineage>
</organism>
<dbReference type="STRING" id="946677.SAMN05444484_101290"/>
<dbReference type="EMBL" id="FRBT01000001">
    <property type="protein sequence ID" value="SHL09576.1"/>
    <property type="molecule type" value="Genomic_DNA"/>
</dbReference>
<evidence type="ECO:0000313" key="2">
    <source>
        <dbReference type="EMBL" id="SHL09576.1"/>
    </source>
</evidence>
<dbReference type="AlphaFoldDB" id="A0A1M6XUJ0"/>
<dbReference type="InterPro" id="IPR013766">
    <property type="entry name" value="Thioredoxin_domain"/>
</dbReference>
<sequence>MARTPSNMLALGTVAPNFKLKDTNSNNEYSFEDLKGSKGTLVMFICNHCPFVLHVIREIVMIANDYRVQGIGVIAISSNDIEKYPQDAPELMTEFAFKNKVDFPYLFDESQEVAKAYDAACTPDFYLFDNQNKLFYRGQLDDSRPGNGIPLSGSDLRSAIDALIYNRSLNEIQKPSIGCNIKWK</sequence>
<dbReference type="PROSITE" id="PS51352">
    <property type="entry name" value="THIOREDOXIN_2"/>
    <property type="match status" value="1"/>
</dbReference>
<keyword evidence="3" id="KW-1185">Reference proteome</keyword>
<gene>
    <name evidence="2" type="ORF">SAMN05444484_101290</name>
</gene>
<dbReference type="Gene3D" id="3.40.30.10">
    <property type="entry name" value="Glutaredoxin"/>
    <property type="match status" value="1"/>
</dbReference>
<dbReference type="GO" id="GO:0016209">
    <property type="term" value="F:antioxidant activity"/>
    <property type="evidence" value="ECO:0007669"/>
    <property type="project" value="InterPro"/>
</dbReference>
<dbReference type="InterPro" id="IPR000866">
    <property type="entry name" value="AhpC/TSA"/>
</dbReference>
<reference evidence="3" key="1">
    <citation type="submission" date="2016-11" db="EMBL/GenBank/DDBJ databases">
        <authorList>
            <person name="Varghese N."/>
            <person name="Submissions S."/>
        </authorList>
    </citation>
    <scope>NUCLEOTIDE SEQUENCE [LARGE SCALE GENOMIC DNA]</scope>
    <source>
        <strain evidence="3">DSM 24724</strain>
    </source>
</reference>
<name>A0A1M6XUJ0_9FLAO</name>
<dbReference type="SUPFAM" id="SSF52833">
    <property type="entry name" value="Thioredoxin-like"/>
    <property type="match status" value="1"/>
</dbReference>
<feature type="domain" description="Thioredoxin" evidence="1">
    <location>
        <begin position="9"/>
        <end position="165"/>
    </location>
</feature>
<dbReference type="PANTHER" id="PTHR43640">
    <property type="entry name" value="OS07G0260300 PROTEIN"/>
    <property type="match status" value="1"/>
</dbReference>
<dbReference type="Proteomes" id="UP000184028">
    <property type="component" value="Unassembled WGS sequence"/>
</dbReference>
<dbReference type="PANTHER" id="PTHR43640:SF1">
    <property type="entry name" value="THIOREDOXIN-DEPENDENT PEROXIREDOXIN"/>
    <property type="match status" value="1"/>
</dbReference>
<accession>A0A1M6XUJ0</accession>
<dbReference type="Pfam" id="PF00578">
    <property type="entry name" value="AhpC-TSA"/>
    <property type="match status" value="1"/>
</dbReference>
<dbReference type="InterPro" id="IPR036249">
    <property type="entry name" value="Thioredoxin-like_sf"/>
</dbReference>